<name>A0A1I3WJ57_9LACT</name>
<feature type="transmembrane region" description="Helical" evidence="1">
    <location>
        <begin position="64"/>
        <end position="87"/>
    </location>
</feature>
<keyword evidence="3" id="KW-1185">Reference proteome</keyword>
<protein>
    <submittedName>
        <fullName evidence="2">Uncharacterized membrane protein</fullName>
    </submittedName>
</protein>
<gene>
    <name evidence="2" type="ORF">SAMN04488569_100871</name>
</gene>
<dbReference type="RefSeq" id="WP_091896271.1">
    <property type="nucleotide sequence ID" value="NZ_FOSJ01000008.1"/>
</dbReference>
<reference evidence="3" key="1">
    <citation type="submission" date="2016-10" db="EMBL/GenBank/DDBJ databases">
        <authorList>
            <person name="Varghese N."/>
            <person name="Submissions S."/>
        </authorList>
    </citation>
    <scope>NUCLEOTIDE SEQUENCE [LARGE SCALE GENOMIC DNA]</scope>
    <source>
        <strain evidence="3">DSM 16108</strain>
    </source>
</reference>
<keyword evidence="1" id="KW-0472">Membrane</keyword>
<evidence type="ECO:0000256" key="1">
    <source>
        <dbReference type="SAM" id="Phobius"/>
    </source>
</evidence>
<evidence type="ECO:0000313" key="3">
    <source>
        <dbReference type="Proteomes" id="UP000199589"/>
    </source>
</evidence>
<dbReference type="EMBL" id="FOSJ01000008">
    <property type="protein sequence ID" value="SFK07558.1"/>
    <property type="molecule type" value="Genomic_DNA"/>
</dbReference>
<dbReference type="OrthoDB" id="2955631at2"/>
<dbReference type="AlphaFoldDB" id="A0A1I3WJ57"/>
<accession>A0A1I3WJ57</accession>
<feature type="transmembrane region" description="Helical" evidence="1">
    <location>
        <begin position="138"/>
        <end position="157"/>
    </location>
</feature>
<dbReference type="InterPro" id="IPR018723">
    <property type="entry name" value="DUF2254_membrane"/>
</dbReference>
<feature type="transmembrane region" description="Helical" evidence="1">
    <location>
        <begin position="108"/>
        <end position="126"/>
    </location>
</feature>
<dbReference type="Proteomes" id="UP000199589">
    <property type="component" value="Unassembled WGS sequence"/>
</dbReference>
<proteinExistence type="predicted"/>
<evidence type="ECO:0000313" key="2">
    <source>
        <dbReference type="EMBL" id="SFK07558.1"/>
    </source>
</evidence>
<dbReference type="Pfam" id="PF10011">
    <property type="entry name" value="DUF2254"/>
    <property type="match status" value="1"/>
</dbReference>
<keyword evidence="1" id="KW-1133">Transmembrane helix</keyword>
<dbReference type="STRING" id="258723.GCA_900169305_01333"/>
<organism evidence="2 3">
    <name type="scientific">Marinilactibacillus piezotolerans</name>
    <dbReference type="NCBI Taxonomy" id="258723"/>
    <lineage>
        <taxon>Bacteria</taxon>
        <taxon>Bacillati</taxon>
        <taxon>Bacillota</taxon>
        <taxon>Bacilli</taxon>
        <taxon>Lactobacillales</taxon>
        <taxon>Carnobacteriaceae</taxon>
        <taxon>Marinilactibacillus</taxon>
    </lineage>
</organism>
<sequence>MLFSKWRLRLEDKRIWRVFGRSMALSLILSVFMIFLDTSALPLLEELPDWMLTDVTTARQVLSTLAGTLFTTTTFVFSAILTIVTLYTSNFSPRAVEDFLLNTTSMRTLGIFLGGFIYSLTSLVFMDGSLYDDRVFSVVIAWGYAVGSALYFTKFVYQVSNYIQADKLVSRMYNETRTQYDETIGYFREHTRIERLPEIATTYQYDMKTNAEAYIGSIKFDELKDLCEEYEAICRISIKVGDFVSRKEPVATIYTNKKVAEVNELEESFNKTFSFEAERSTSFDSGYSRNKLNEIALKAMSPGINDPNTAIHAVHYKSLLEAKFAALRGRYVVVGKSREELENEPDFSKLTGVLLYDFNDFFRHLHVGYRQLVHYMKEDISAMESVFDALVLIAHSAHQDKIGIVKEYSRYVYESVIDNFPQQLDRELIEKRYNQIISIEVDDRITAEEEEEARAEEDSH</sequence>
<keyword evidence="1" id="KW-0812">Transmembrane</keyword>